<dbReference type="GO" id="GO:0030151">
    <property type="term" value="F:molybdenum ion binding"/>
    <property type="evidence" value="ECO:0007669"/>
    <property type="project" value="InterPro"/>
</dbReference>
<dbReference type="RefSeq" id="WP_089824485.1">
    <property type="nucleotide sequence ID" value="NZ_FODV01000005.1"/>
</dbReference>
<dbReference type="GO" id="GO:0003824">
    <property type="term" value="F:catalytic activity"/>
    <property type="evidence" value="ECO:0007669"/>
    <property type="project" value="InterPro"/>
</dbReference>
<evidence type="ECO:0000313" key="2">
    <source>
        <dbReference type="EMBL" id="SEO81533.1"/>
    </source>
</evidence>
<dbReference type="OrthoDB" id="68158at2157"/>
<dbReference type="InterPro" id="IPR052716">
    <property type="entry name" value="MOSC_domain"/>
</dbReference>
<gene>
    <name evidence="2" type="ORF">SAMN04487948_105295</name>
</gene>
<name>A0A1H8STM6_9EURY</name>
<dbReference type="Proteomes" id="UP000199126">
    <property type="component" value="Unassembled WGS sequence"/>
</dbReference>
<evidence type="ECO:0000259" key="1">
    <source>
        <dbReference type="PROSITE" id="PS51340"/>
    </source>
</evidence>
<dbReference type="EMBL" id="FODV01000005">
    <property type="protein sequence ID" value="SEO81533.1"/>
    <property type="molecule type" value="Genomic_DNA"/>
</dbReference>
<dbReference type="Pfam" id="PF03473">
    <property type="entry name" value="MOSC"/>
    <property type="match status" value="1"/>
</dbReference>
<sequence length="172" mass="19039">MPRTGRVETVFVAPEGSAPMEELESVEAVEGGLAGDRYQTGEGYYSPFDVCEVTLVAAEAIEEIREEFDIDLTDGRHRRNVVTRGVDLYDLLETTFRVGDATFRGTRPRPPCAHVEEVADEERVMRALKDRRGGICADVVTGGAVRVGDEIEVVEEAPRDVGRSIAERLREE</sequence>
<dbReference type="PANTHER" id="PTHR36930">
    <property type="entry name" value="METAL-SULFUR CLUSTER BIOSYNTHESIS PROTEINS YUAD-RELATED"/>
    <property type="match status" value="1"/>
</dbReference>
<organism evidence="2 3">
    <name type="scientific">Halogranum amylolyticum</name>
    <dbReference type="NCBI Taxonomy" id="660520"/>
    <lineage>
        <taxon>Archaea</taxon>
        <taxon>Methanobacteriati</taxon>
        <taxon>Methanobacteriota</taxon>
        <taxon>Stenosarchaea group</taxon>
        <taxon>Halobacteria</taxon>
        <taxon>Halobacteriales</taxon>
        <taxon>Haloferacaceae</taxon>
    </lineage>
</organism>
<dbReference type="PANTHER" id="PTHR36930:SF1">
    <property type="entry name" value="MOSC DOMAIN-CONTAINING PROTEIN"/>
    <property type="match status" value="1"/>
</dbReference>
<feature type="domain" description="MOSC" evidence="1">
    <location>
        <begin position="18"/>
        <end position="154"/>
    </location>
</feature>
<dbReference type="AlphaFoldDB" id="A0A1H8STM6"/>
<reference evidence="3" key="1">
    <citation type="submission" date="2016-10" db="EMBL/GenBank/DDBJ databases">
        <authorList>
            <person name="Varghese N."/>
            <person name="Submissions S."/>
        </authorList>
    </citation>
    <scope>NUCLEOTIDE SEQUENCE [LARGE SCALE GENOMIC DNA]</scope>
    <source>
        <strain evidence="3">CGMCC 1.10121</strain>
    </source>
</reference>
<dbReference type="PROSITE" id="PS51340">
    <property type="entry name" value="MOSC"/>
    <property type="match status" value="1"/>
</dbReference>
<dbReference type="GO" id="GO:0030170">
    <property type="term" value="F:pyridoxal phosphate binding"/>
    <property type="evidence" value="ECO:0007669"/>
    <property type="project" value="InterPro"/>
</dbReference>
<accession>A0A1H8STM6</accession>
<keyword evidence="3" id="KW-1185">Reference proteome</keyword>
<protein>
    <submittedName>
        <fullName evidence="2">MOSC domain-containing protein</fullName>
    </submittedName>
</protein>
<dbReference type="InterPro" id="IPR011037">
    <property type="entry name" value="Pyrv_Knase-like_insert_dom_sf"/>
</dbReference>
<proteinExistence type="predicted"/>
<dbReference type="Gene3D" id="2.40.33.20">
    <property type="entry name" value="PK beta-barrel domain-like"/>
    <property type="match status" value="1"/>
</dbReference>
<dbReference type="SUPFAM" id="SSF50800">
    <property type="entry name" value="PK beta-barrel domain-like"/>
    <property type="match status" value="1"/>
</dbReference>
<dbReference type="InterPro" id="IPR005302">
    <property type="entry name" value="MoCF_Sase_C"/>
</dbReference>
<evidence type="ECO:0000313" key="3">
    <source>
        <dbReference type="Proteomes" id="UP000199126"/>
    </source>
</evidence>